<keyword evidence="11" id="KW-0325">Glycoprotein</keyword>
<evidence type="ECO:0000313" key="17">
    <source>
        <dbReference type="Proteomes" id="UP000291084"/>
    </source>
</evidence>
<keyword evidence="6 13" id="KW-0732">Signal</keyword>
<dbReference type="InterPro" id="IPR032675">
    <property type="entry name" value="LRR_dom_sf"/>
</dbReference>
<dbReference type="Pfam" id="PF08263">
    <property type="entry name" value="LRRNT_2"/>
    <property type="match status" value="1"/>
</dbReference>
<keyword evidence="10" id="KW-0675">Receptor</keyword>
<evidence type="ECO:0000256" key="12">
    <source>
        <dbReference type="SAM" id="Phobius"/>
    </source>
</evidence>
<dbReference type="Pfam" id="PF00560">
    <property type="entry name" value="LRR_1"/>
    <property type="match status" value="7"/>
</dbReference>
<dbReference type="InterPro" id="IPR003591">
    <property type="entry name" value="Leu-rich_rpt_typical-subtyp"/>
</dbReference>
<dbReference type="InterPro" id="IPR046956">
    <property type="entry name" value="RLP23-like"/>
</dbReference>
<evidence type="ECO:0000256" key="3">
    <source>
        <dbReference type="ARBA" id="ARBA00022475"/>
    </source>
</evidence>
<accession>A0A0S3TB17</accession>
<dbReference type="SMART" id="SM00369">
    <property type="entry name" value="LRR_TYP"/>
    <property type="match status" value="11"/>
</dbReference>
<evidence type="ECO:0000313" key="16">
    <source>
        <dbReference type="EMBL" id="BAU02220.1"/>
    </source>
</evidence>
<evidence type="ECO:0000256" key="4">
    <source>
        <dbReference type="ARBA" id="ARBA00022614"/>
    </source>
</evidence>
<dbReference type="FunFam" id="3.80.10.10:FF:000111">
    <property type="entry name" value="LRR receptor-like serine/threonine-protein kinase ERECTA"/>
    <property type="match status" value="1"/>
</dbReference>
<dbReference type="GO" id="GO:0005886">
    <property type="term" value="C:plasma membrane"/>
    <property type="evidence" value="ECO:0007669"/>
    <property type="project" value="UniProtKB-SubCell"/>
</dbReference>
<feature type="signal peptide" evidence="13">
    <location>
        <begin position="1"/>
        <end position="31"/>
    </location>
</feature>
<keyword evidence="5 12" id="KW-0812">Transmembrane</keyword>
<keyword evidence="17" id="KW-1185">Reference proteome</keyword>
<dbReference type="AlphaFoldDB" id="A0A0S3TB17"/>
<feature type="domain" description="Leucine-rich repeat-containing N-terminal plant-type" evidence="14">
    <location>
        <begin position="39"/>
        <end position="75"/>
    </location>
</feature>
<evidence type="ECO:0000256" key="9">
    <source>
        <dbReference type="ARBA" id="ARBA00023136"/>
    </source>
</evidence>
<evidence type="ECO:0000256" key="5">
    <source>
        <dbReference type="ARBA" id="ARBA00022692"/>
    </source>
</evidence>
<protein>
    <submittedName>
        <fullName evidence="16">Uncharacterized protein</fullName>
    </submittedName>
</protein>
<dbReference type="InterPro" id="IPR001611">
    <property type="entry name" value="Leu-rich_rpt"/>
</dbReference>
<dbReference type="PANTHER" id="PTHR48063">
    <property type="entry name" value="LRR RECEPTOR-LIKE KINASE"/>
    <property type="match status" value="1"/>
</dbReference>
<keyword evidence="4" id="KW-0433">Leucine-rich repeat</keyword>
<dbReference type="PROSITE" id="PS51450">
    <property type="entry name" value="LRR"/>
    <property type="match status" value="2"/>
</dbReference>
<dbReference type="FunFam" id="3.80.10.10:FF:000275">
    <property type="entry name" value="Leucine-rich repeat receptor-like protein kinase"/>
    <property type="match status" value="1"/>
</dbReference>
<dbReference type="OrthoDB" id="1432377at2759"/>
<dbReference type="EMBL" id="AP015044">
    <property type="protein sequence ID" value="BAU02220.1"/>
    <property type="molecule type" value="Genomic_DNA"/>
</dbReference>
<evidence type="ECO:0000256" key="6">
    <source>
        <dbReference type="ARBA" id="ARBA00022729"/>
    </source>
</evidence>
<evidence type="ECO:0000256" key="7">
    <source>
        <dbReference type="ARBA" id="ARBA00022737"/>
    </source>
</evidence>
<evidence type="ECO:0000256" key="8">
    <source>
        <dbReference type="ARBA" id="ARBA00022989"/>
    </source>
</evidence>
<evidence type="ECO:0000259" key="15">
    <source>
        <dbReference type="Pfam" id="PF23598"/>
    </source>
</evidence>
<dbReference type="Gene3D" id="3.80.10.10">
    <property type="entry name" value="Ribonuclease Inhibitor"/>
    <property type="match status" value="4"/>
</dbReference>
<dbReference type="InterPro" id="IPR055414">
    <property type="entry name" value="LRR_R13L4/SHOC2-like"/>
</dbReference>
<dbReference type="PANTHER" id="PTHR48063:SF98">
    <property type="entry name" value="LRR RECEPTOR-LIKE SERINE_THREONINE-PROTEIN KINASE FLS2"/>
    <property type="match status" value="1"/>
</dbReference>
<dbReference type="FunFam" id="3.80.10.10:FF:001347">
    <property type="entry name" value="LRR receptor-like serine/threonine-protein kinase GSO2"/>
    <property type="match status" value="1"/>
</dbReference>
<organism evidence="16 17">
    <name type="scientific">Vigna angularis var. angularis</name>
    <dbReference type="NCBI Taxonomy" id="157739"/>
    <lineage>
        <taxon>Eukaryota</taxon>
        <taxon>Viridiplantae</taxon>
        <taxon>Streptophyta</taxon>
        <taxon>Embryophyta</taxon>
        <taxon>Tracheophyta</taxon>
        <taxon>Spermatophyta</taxon>
        <taxon>Magnoliopsida</taxon>
        <taxon>eudicotyledons</taxon>
        <taxon>Gunneridae</taxon>
        <taxon>Pentapetalae</taxon>
        <taxon>rosids</taxon>
        <taxon>fabids</taxon>
        <taxon>Fabales</taxon>
        <taxon>Fabaceae</taxon>
        <taxon>Papilionoideae</taxon>
        <taxon>50 kb inversion clade</taxon>
        <taxon>NPAAA clade</taxon>
        <taxon>indigoferoid/millettioid clade</taxon>
        <taxon>Phaseoleae</taxon>
        <taxon>Vigna</taxon>
    </lineage>
</organism>
<dbReference type="SUPFAM" id="SSF52058">
    <property type="entry name" value="L domain-like"/>
    <property type="match status" value="3"/>
</dbReference>
<dbReference type="Pfam" id="PF13855">
    <property type="entry name" value="LRR_8"/>
    <property type="match status" value="1"/>
</dbReference>
<comment type="similarity">
    <text evidence="2">Belongs to the RLP family.</text>
</comment>
<proteinExistence type="inferred from homology"/>
<comment type="subcellular location">
    <subcellularLocation>
        <location evidence="1">Cell membrane</location>
        <topology evidence="1">Single-pass type I membrane protein</topology>
    </subcellularLocation>
</comment>
<feature type="domain" description="Disease resistance R13L4/SHOC-2-like LRR" evidence="15">
    <location>
        <begin position="151"/>
        <end position="375"/>
    </location>
</feature>
<evidence type="ECO:0000256" key="10">
    <source>
        <dbReference type="ARBA" id="ARBA00023170"/>
    </source>
</evidence>
<dbReference type="FunFam" id="3.80.10.10:FF:000095">
    <property type="entry name" value="LRR receptor-like serine/threonine-protein kinase GSO1"/>
    <property type="match status" value="1"/>
</dbReference>
<keyword evidence="9 12" id="KW-0472">Membrane</keyword>
<gene>
    <name evidence="16" type="primary">Vigan.11G170000</name>
    <name evidence="16" type="ORF">VIGAN_11170000</name>
</gene>
<evidence type="ECO:0000256" key="11">
    <source>
        <dbReference type="ARBA" id="ARBA00023180"/>
    </source>
</evidence>
<dbReference type="Proteomes" id="UP000291084">
    <property type="component" value="Chromosome 11"/>
</dbReference>
<evidence type="ECO:0000256" key="13">
    <source>
        <dbReference type="SAM" id="SignalP"/>
    </source>
</evidence>
<dbReference type="SMART" id="SM00365">
    <property type="entry name" value="LRR_SD22"/>
    <property type="match status" value="8"/>
</dbReference>
<evidence type="ECO:0000259" key="14">
    <source>
        <dbReference type="Pfam" id="PF08263"/>
    </source>
</evidence>
<dbReference type="Pfam" id="PF23598">
    <property type="entry name" value="LRR_14"/>
    <property type="match status" value="1"/>
</dbReference>
<feature type="chain" id="PRO_5006619125" evidence="13">
    <location>
        <begin position="32"/>
        <end position="1096"/>
    </location>
</feature>
<evidence type="ECO:0000256" key="1">
    <source>
        <dbReference type="ARBA" id="ARBA00004251"/>
    </source>
</evidence>
<keyword evidence="7" id="KW-0677">Repeat</keyword>
<keyword evidence="3" id="KW-1003">Cell membrane</keyword>
<evidence type="ECO:0000256" key="2">
    <source>
        <dbReference type="ARBA" id="ARBA00009592"/>
    </source>
</evidence>
<sequence>MITPTTMSMKNPVGLRLMMFILFVVSQVVNGEQQIRCLPKEREALLQFKAAIDDNDMLSSWITPHCCQWEGIRCSNLTSHIISLDLHGDGEERYMSGEIHKSLMELPQLQYLNLSHNDFPDSPIPEFLGSLKNLKYLDLSSCYFGGRIPSQLGSLSHLEYLNLAYNSLNGSIPYQLGNLSQLQHLDLRSNYFEGNIPPQLGNLSQLHELYLGGYYGNPKISDGGQWLSNLIFLTHLYLYSVSNLTSHTWLQVIAKLPKLRELSLVDCSLSDHFILSSVPAKFNSSSSLFVLDLSRNTFTSPMVFQWVSNITSNLVDLDLSRNLLKGSTSSDFGNVMNSLRHLHLSINNFKARDLKSFNNISTLHSLYMASNNLTEGLPSILSNLSSGCVRHSLQELDLSGNHITGTLSDISVFSSLKTLLLELNRLTGRIPEGVKLPSTLEYLSVESNFLQGGIPKSFGNACSLFLLDISMNGLTDELPMIISHLSGCARYSLQVLHLDVNQINGTLPDFSTFTSLKDLYLSENKLNGEIPKDIQFPPKLEDLDISSNCLKGVLTDYHFSNMSKLEYLDLSDNSLGLAFTQNWVPPFQLLSIYLRSCQLGPTFPMWLQTQNKFVHIDISNATISDITPEWFWAKLPLQKVMTVNISYNNLQGTIPNVSSTYFSTSMHLGSNQFEGSIPLFLRNSQILDLSKNKFTNLVSFLCGGDATSVQIHLDISYNHLYGDIPDCWKQINSLVYLDLSHNNFSGKIPPSMGWLLDLQALFLRNNNLVEGIPLSIRNCTKLVMFDLSENKLSGFIPDWIGTKEELQILSLGKNHFFGSFPISICCLRNIQFLDLSLNNLSGKIPKCINNLTSMAQTRYFASHFYGLKDGLSTTFVIYYLNAWLTWKGSKQMFTDEGLTLLKNIDLSSNHFSEEIPVEIERLRGLISLNLSRNNLIGKIPSNIGNLTSLETLDLSRNQLVGLIPSSLAQIYGLSVLDLSHNHLSGKIPTSTQLQSFSTSSYEDNLDLCGPPLEKCSEGGSAQEPNIEVDENEYSLLNNDFFISMAFGFVTSFWIVFGSILFRRSWRHAYFNFLNNLEDIVHVKIVLFARVLKLNKD</sequence>
<dbReference type="InterPro" id="IPR013210">
    <property type="entry name" value="LRR_N_plant-typ"/>
</dbReference>
<name>A0A0S3TB17_PHAAN</name>
<feature type="transmembrane region" description="Helical" evidence="12">
    <location>
        <begin position="1040"/>
        <end position="1061"/>
    </location>
</feature>
<reference evidence="16 17" key="1">
    <citation type="journal article" date="2015" name="Sci. Rep.">
        <title>The power of single molecule real-time sequencing technology in the de novo assembly of a eukaryotic genome.</title>
        <authorList>
            <person name="Sakai H."/>
            <person name="Naito K."/>
            <person name="Ogiso-Tanaka E."/>
            <person name="Takahashi Y."/>
            <person name="Iseki K."/>
            <person name="Muto C."/>
            <person name="Satou K."/>
            <person name="Teruya K."/>
            <person name="Shiroma A."/>
            <person name="Shimoji M."/>
            <person name="Hirano T."/>
            <person name="Itoh T."/>
            <person name="Kaga A."/>
            <person name="Tomooka N."/>
        </authorList>
    </citation>
    <scope>NUCLEOTIDE SEQUENCE [LARGE SCALE GENOMIC DNA]</scope>
    <source>
        <strain evidence="17">cv. Shumari</strain>
    </source>
</reference>
<keyword evidence="8 12" id="KW-1133">Transmembrane helix</keyword>
<dbReference type="PRINTS" id="PR00019">
    <property type="entry name" value="LEURICHRPT"/>
</dbReference>